<sequence length="66" mass="6684">MRKGAGAQIRECSVEAALLAASVSLQGALGSLPCVGIGQGAGDSGRGKMSRPPAATRMERRLIMGE</sequence>
<dbReference type="EMBL" id="MDCE01000003">
    <property type="protein sequence ID" value="PPV08619.1"/>
    <property type="molecule type" value="Genomic_DNA"/>
</dbReference>
<dbReference type="Proteomes" id="UP000239710">
    <property type="component" value="Unassembled WGS sequence"/>
</dbReference>
<evidence type="ECO:0000313" key="2">
    <source>
        <dbReference type="Proteomes" id="UP000239710"/>
    </source>
</evidence>
<proteinExistence type="predicted"/>
<keyword evidence="2" id="KW-1185">Reference proteome</keyword>
<comment type="caution">
    <text evidence="1">The sequence shown here is derived from an EMBL/GenBank/DDBJ whole genome shotgun (WGS) entry which is preliminary data.</text>
</comment>
<reference evidence="1 2" key="1">
    <citation type="submission" date="2016-08" db="EMBL/GenBank/DDBJ databases">
        <title>Evolution of the type three secretion system and type three effector repertoires in Xanthomonas.</title>
        <authorList>
            <person name="Merda D."/>
            <person name="Briand M."/>
            <person name="Bosis E."/>
            <person name="Rousseau C."/>
            <person name="Portier P."/>
            <person name="Jacques M.-A."/>
            <person name="Fischer-Le Saux M."/>
        </authorList>
    </citation>
    <scope>NUCLEOTIDE SEQUENCE [LARGE SCALE GENOMIC DNA]</scope>
    <source>
        <strain evidence="1 2">CFBP1976</strain>
    </source>
</reference>
<evidence type="ECO:0000313" key="1">
    <source>
        <dbReference type="EMBL" id="PPV08619.1"/>
    </source>
</evidence>
<gene>
    <name evidence="1" type="ORF">XbrCFBP1976_02445</name>
</gene>
<accession>A0ABX5BTX5</accession>
<name>A0ABX5BTX5_9XANT</name>
<protein>
    <submittedName>
        <fullName evidence="1">Uncharacterized protein</fullName>
    </submittedName>
</protein>
<organism evidence="1 2">
    <name type="scientific">Xanthomonas bromi</name>
    <dbReference type="NCBI Taxonomy" id="56449"/>
    <lineage>
        <taxon>Bacteria</taxon>
        <taxon>Pseudomonadati</taxon>
        <taxon>Pseudomonadota</taxon>
        <taxon>Gammaproteobacteria</taxon>
        <taxon>Lysobacterales</taxon>
        <taxon>Lysobacteraceae</taxon>
        <taxon>Xanthomonas</taxon>
    </lineage>
</organism>